<dbReference type="OrthoDB" id="191979at2759"/>
<dbReference type="Proteomes" id="UP000278807">
    <property type="component" value="Unassembled WGS sequence"/>
</dbReference>
<reference evidence="5" key="1">
    <citation type="submission" date="2016-04" db="UniProtKB">
        <authorList>
            <consortium name="WormBaseParasite"/>
        </authorList>
    </citation>
    <scope>IDENTIFICATION</scope>
</reference>
<dbReference type="AlphaFoldDB" id="A0A158QGI5"/>
<protein>
    <submittedName>
        <fullName evidence="5">Abhydrolase_3 domain-containing protein</fullName>
    </submittedName>
</protein>
<evidence type="ECO:0000313" key="4">
    <source>
        <dbReference type="Proteomes" id="UP000278807"/>
    </source>
</evidence>
<evidence type="ECO:0000313" key="3">
    <source>
        <dbReference type="EMBL" id="VDN95990.1"/>
    </source>
</evidence>
<gene>
    <name evidence="3" type="ORF">HNAJ_LOCUS131</name>
</gene>
<sequence>MTTFQKVKQALKRLNRTNENPKQPAIVSVADLGGTERDYATFLSLPPMKTLLTRCQWIVIILPGQEEGAEDLEKSKNSTSKGDKPKLLRVVLFGEGLGANMLARVACLDEEIVLGAVLIHCCGVFLGRLAGVKDKMQQWRANNLPTEPYTERQIIDHRFKSMNSEKHSLNLKDAEAEFRDRLHNKLNLNNVKKLSIVYEHCPILFIAGKQWANLSRHRLLVEAVKKINVNNQVSIESIEYDDTVSPLVEKPEKVAESLRYFLQGLGLVSCLISSTANTGYKIRGITPMPSLPDDGVELENSRNDKCTTNDQKGTRRYSPPPMGQQKRMPPPFVRRQMSMAELDMPRGPAALSSIKPSS</sequence>
<name>A0A158QGI5_RODNA</name>
<evidence type="ECO:0000313" key="5">
    <source>
        <dbReference type="WBParaSite" id="HNAJ_0000013001-mRNA-1"/>
    </source>
</evidence>
<evidence type="ECO:0000256" key="2">
    <source>
        <dbReference type="SAM" id="MobiDB-lite"/>
    </source>
</evidence>
<proteinExistence type="inferred from homology"/>
<comment type="similarity">
    <text evidence="1">Belongs to the NDRG family.</text>
</comment>
<dbReference type="SUPFAM" id="SSF53474">
    <property type="entry name" value="alpha/beta-Hydrolases"/>
    <property type="match status" value="1"/>
</dbReference>
<keyword evidence="4" id="KW-1185">Reference proteome</keyword>
<dbReference type="PANTHER" id="PTHR11034">
    <property type="entry name" value="N-MYC DOWNSTREAM REGULATED"/>
    <property type="match status" value="1"/>
</dbReference>
<dbReference type="InterPro" id="IPR029058">
    <property type="entry name" value="AB_hydrolase_fold"/>
</dbReference>
<dbReference type="WBParaSite" id="HNAJ_0000013001-mRNA-1">
    <property type="protein sequence ID" value="HNAJ_0000013001-mRNA-1"/>
    <property type="gene ID" value="HNAJ_0000013001"/>
</dbReference>
<feature type="region of interest" description="Disordered" evidence="2">
    <location>
        <begin position="292"/>
        <end position="331"/>
    </location>
</feature>
<feature type="compositionally biased region" description="Pro residues" evidence="2">
    <location>
        <begin position="318"/>
        <end position="331"/>
    </location>
</feature>
<accession>A0A158QGI5</accession>
<evidence type="ECO:0000256" key="1">
    <source>
        <dbReference type="ARBA" id="ARBA00005598"/>
    </source>
</evidence>
<dbReference type="Pfam" id="PF03096">
    <property type="entry name" value="Ndr"/>
    <property type="match status" value="1"/>
</dbReference>
<dbReference type="InterPro" id="IPR004142">
    <property type="entry name" value="NDRG"/>
</dbReference>
<organism evidence="5">
    <name type="scientific">Rodentolepis nana</name>
    <name type="common">Dwarf tapeworm</name>
    <name type="synonym">Hymenolepis nana</name>
    <dbReference type="NCBI Taxonomy" id="102285"/>
    <lineage>
        <taxon>Eukaryota</taxon>
        <taxon>Metazoa</taxon>
        <taxon>Spiralia</taxon>
        <taxon>Lophotrochozoa</taxon>
        <taxon>Platyhelminthes</taxon>
        <taxon>Cestoda</taxon>
        <taxon>Eucestoda</taxon>
        <taxon>Cyclophyllidea</taxon>
        <taxon>Hymenolepididae</taxon>
        <taxon>Rodentolepis</taxon>
    </lineage>
</organism>
<reference evidence="3 4" key="2">
    <citation type="submission" date="2018-11" db="EMBL/GenBank/DDBJ databases">
        <authorList>
            <consortium name="Pathogen Informatics"/>
        </authorList>
    </citation>
    <scope>NUCLEOTIDE SEQUENCE [LARGE SCALE GENOMIC DNA]</scope>
</reference>
<dbReference type="Gene3D" id="3.40.50.1820">
    <property type="entry name" value="alpha/beta hydrolase"/>
    <property type="match status" value="1"/>
</dbReference>
<dbReference type="EMBL" id="UZAE01000028">
    <property type="protein sequence ID" value="VDN95990.1"/>
    <property type="molecule type" value="Genomic_DNA"/>
</dbReference>